<evidence type="ECO:0000256" key="3">
    <source>
        <dbReference type="ARBA" id="ARBA00022777"/>
    </source>
</evidence>
<dbReference type="PROSITE" id="PS00107">
    <property type="entry name" value="PROTEIN_KINASE_ATP"/>
    <property type="match status" value="1"/>
</dbReference>
<evidence type="ECO:0000313" key="9">
    <source>
        <dbReference type="Proteomes" id="UP000235777"/>
    </source>
</evidence>
<dbReference type="STRING" id="863227.GCA_000373005_02254"/>
<dbReference type="AlphaFoldDB" id="A0A2N7WTT3"/>
<dbReference type="Pfam" id="PF00069">
    <property type="entry name" value="Pkinase"/>
    <property type="match status" value="1"/>
</dbReference>
<dbReference type="EMBL" id="PNYC01000020">
    <property type="protein sequence ID" value="PMS32751.1"/>
    <property type="molecule type" value="Genomic_DNA"/>
</dbReference>
<dbReference type="PANTHER" id="PTHR43289:SF6">
    <property type="entry name" value="SERINE_THREONINE-PROTEIN KINASE NEKL-3"/>
    <property type="match status" value="1"/>
</dbReference>
<dbReference type="Gene3D" id="1.10.510.10">
    <property type="entry name" value="Transferase(Phosphotransferase) domain 1"/>
    <property type="match status" value="1"/>
</dbReference>
<dbReference type="RefSeq" id="WP_018440805.1">
    <property type="nucleotide sequence ID" value="NZ_KB890173.1"/>
</dbReference>
<organism evidence="8 9">
    <name type="scientific">Trinickia symbiotica</name>
    <dbReference type="NCBI Taxonomy" id="863227"/>
    <lineage>
        <taxon>Bacteria</taxon>
        <taxon>Pseudomonadati</taxon>
        <taxon>Pseudomonadota</taxon>
        <taxon>Betaproteobacteria</taxon>
        <taxon>Burkholderiales</taxon>
        <taxon>Burkholderiaceae</taxon>
        <taxon>Trinickia</taxon>
    </lineage>
</organism>
<accession>A0A2N7WTT3</accession>
<evidence type="ECO:0000313" key="8">
    <source>
        <dbReference type="EMBL" id="PMS32751.1"/>
    </source>
</evidence>
<dbReference type="CDD" id="cd14014">
    <property type="entry name" value="STKc_PknB_like"/>
    <property type="match status" value="1"/>
</dbReference>
<evidence type="ECO:0000256" key="1">
    <source>
        <dbReference type="ARBA" id="ARBA00022679"/>
    </source>
</evidence>
<evidence type="ECO:0000259" key="7">
    <source>
        <dbReference type="PROSITE" id="PS50011"/>
    </source>
</evidence>
<dbReference type="PROSITE" id="PS00108">
    <property type="entry name" value="PROTEIN_KINASE_ST"/>
    <property type="match status" value="1"/>
</dbReference>
<keyword evidence="2 5" id="KW-0547">Nucleotide-binding</keyword>
<proteinExistence type="predicted"/>
<evidence type="ECO:0000256" key="6">
    <source>
        <dbReference type="SAM" id="MobiDB-lite"/>
    </source>
</evidence>
<dbReference type="GO" id="GO:0005524">
    <property type="term" value="F:ATP binding"/>
    <property type="evidence" value="ECO:0007669"/>
    <property type="project" value="UniProtKB-UniRule"/>
</dbReference>
<feature type="binding site" evidence="5">
    <location>
        <position position="166"/>
    </location>
    <ligand>
        <name>ATP</name>
        <dbReference type="ChEBI" id="CHEBI:30616"/>
    </ligand>
</feature>
<dbReference type="InterPro" id="IPR011009">
    <property type="entry name" value="Kinase-like_dom_sf"/>
</dbReference>
<dbReference type="InterPro" id="IPR017441">
    <property type="entry name" value="Protein_kinase_ATP_BS"/>
</dbReference>
<dbReference type="OrthoDB" id="9791419at2"/>
<keyword evidence="3" id="KW-0418">Kinase</keyword>
<dbReference type="PROSITE" id="PS50011">
    <property type="entry name" value="PROTEIN_KINASE_DOM"/>
    <property type="match status" value="1"/>
</dbReference>
<feature type="compositionally biased region" description="Low complexity" evidence="6">
    <location>
        <begin position="473"/>
        <end position="487"/>
    </location>
</feature>
<dbReference type="Gene3D" id="3.30.200.20">
    <property type="entry name" value="Phosphorylase Kinase, domain 1"/>
    <property type="match status" value="1"/>
</dbReference>
<keyword evidence="9" id="KW-1185">Reference proteome</keyword>
<dbReference type="PANTHER" id="PTHR43289">
    <property type="entry name" value="MITOGEN-ACTIVATED PROTEIN KINASE KINASE KINASE 20-RELATED"/>
    <property type="match status" value="1"/>
</dbReference>
<dbReference type="SUPFAM" id="SSF56112">
    <property type="entry name" value="Protein kinase-like (PK-like)"/>
    <property type="match status" value="1"/>
</dbReference>
<feature type="region of interest" description="Disordered" evidence="6">
    <location>
        <begin position="88"/>
        <end position="107"/>
    </location>
</feature>
<gene>
    <name evidence="8" type="ORF">C0Z20_25585</name>
</gene>
<keyword evidence="4 5" id="KW-0067">ATP-binding</keyword>
<evidence type="ECO:0000256" key="5">
    <source>
        <dbReference type="PROSITE-ProRule" id="PRU10141"/>
    </source>
</evidence>
<comment type="caution">
    <text evidence="8">The sequence shown here is derived from an EMBL/GenBank/DDBJ whole genome shotgun (WGS) entry which is preliminary data.</text>
</comment>
<name>A0A2N7WTT3_9BURK</name>
<dbReference type="Proteomes" id="UP000235777">
    <property type="component" value="Unassembled WGS sequence"/>
</dbReference>
<evidence type="ECO:0000256" key="4">
    <source>
        <dbReference type="ARBA" id="ARBA00022840"/>
    </source>
</evidence>
<feature type="region of interest" description="Disordered" evidence="6">
    <location>
        <begin position="460"/>
        <end position="488"/>
    </location>
</feature>
<protein>
    <submittedName>
        <fullName evidence="8">DUF4384 domain-containing protein</fullName>
    </submittedName>
</protein>
<dbReference type="InterPro" id="IPR000719">
    <property type="entry name" value="Prot_kinase_dom"/>
</dbReference>
<dbReference type="InterPro" id="IPR008271">
    <property type="entry name" value="Ser/Thr_kinase_AS"/>
</dbReference>
<reference evidence="8 9" key="1">
    <citation type="submission" date="2018-01" db="EMBL/GenBank/DDBJ databases">
        <title>Whole genome analyses suggest that Burkholderia sensu lato contains two further novel genera in the rhizoxinica-symbiotica group Mycetohabitans gen. nov., and Trinickia gen. nov.: implications for the evolution of diazotrophy and nodulation in the Burkholderiaceae.</title>
        <authorList>
            <person name="Estrada-de los Santos P."/>
            <person name="Palmer M."/>
            <person name="Chavez-Ramirez B."/>
            <person name="Beukes C."/>
            <person name="Steenkamp E.T."/>
            <person name="Hirsch A.M."/>
            <person name="Manyaka P."/>
            <person name="Maluk M."/>
            <person name="Lafos M."/>
            <person name="Crook M."/>
            <person name="Gross E."/>
            <person name="Simon M.F."/>
            <person name="Bueno dos Reis Junior F."/>
            <person name="Poole P.S."/>
            <person name="Venter S.N."/>
            <person name="James E.K."/>
        </authorList>
    </citation>
    <scope>NUCLEOTIDE SEQUENCE [LARGE SCALE GENOMIC DNA]</scope>
    <source>
        <strain evidence="8 9">JPY 581</strain>
    </source>
</reference>
<feature type="domain" description="Protein kinase" evidence="7">
    <location>
        <begin position="131"/>
        <end position="423"/>
    </location>
</feature>
<sequence>MTSLAELIQIFQSGALSHDAFFAQIDRALAIDPTNCTRLREVLDETQTKDPLPDDVYAEVIKHIERFAATEVQFGDETRVQVAPPPVGRAAVPASAGETNGASDTLGARGEGLAASGERVKGIGDTLNGRFVLEECLGVGGMGTVYKALDLRKLEAADRKPYIAIKVLNVQFRGQPTSLIALQREARKAQTLAHRNIVTVHDFDRDGPVVYITMEYLSGSPLSRMLRAPGFAGLPYDKALPIIAGMGNALAYAHERGFVHCDFKPANVFLTDSSEVKVIDFGIARALRRPDDESEATIFDPATLGGITPAYASPEMFEHREPDPRDDIYALGCVTYELLTGRHPFNRVSALQARGEKRQPERPKDLGSRQWRTLKAALSFDRQTRTASVEQFLEGMGANAPARRAPVAQAVHRSRAGSGAAVLARKHSRTALAAGAGTCVVAIAVGAAVWYGYRGGQTGADTARDRQPVSDVAAAGASSSASTSSTGIVVPRAAPSPADLPRVLASLPCSALSASMQGSSVSVRGYVGEHDGLAHLRNALAGMTGAGVADANLDVRSVGENECDVVKAFAPFWVSTHQAASIASGTSIRTKARNGQLTEGSPLVLDLTTPGYDTYVSVDYYVLDGSVVHLVPSRREKDNQAPPNYSATIGGMGEWVIAKPLGSEMIVLVATPAPLFDTLRPESEPRAAYLAAVDARLKAIAAKYGEGRIAVDFAPITTRPAGH</sequence>
<evidence type="ECO:0000256" key="2">
    <source>
        <dbReference type="ARBA" id="ARBA00022741"/>
    </source>
</evidence>
<dbReference type="GO" id="GO:0004674">
    <property type="term" value="F:protein serine/threonine kinase activity"/>
    <property type="evidence" value="ECO:0007669"/>
    <property type="project" value="TreeGrafter"/>
</dbReference>
<keyword evidence="1" id="KW-0808">Transferase</keyword>